<dbReference type="AlphaFoldDB" id="A0AAE1CBQ0"/>
<protein>
    <submittedName>
        <fullName evidence="2">Uncharacterized protein</fullName>
    </submittedName>
</protein>
<feature type="compositionally biased region" description="Pro residues" evidence="1">
    <location>
        <begin position="84"/>
        <end position="96"/>
    </location>
</feature>
<evidence type="ECO:0000313" key="2">
    <source>
        <dbReference type="EMBL" id="KAK3687661.1"/>
    </source>
</evidence>
<feature type="region of interest" description="Disordered" evidence="1">
    <location>
        <begin position="84"/>
        <end position="105"/>
    </location>
</feature>
<comment type="caution">
    <text evidence="2">The sequence shown here is derived from an EMBL/GenBank/DDBJ whole genome shotgun (WGS) entry which is preliminary data.</text>
</comment>
<keyword evidence="3" id="KW-1185">Reference proteome</keyword>
<evidence type="ECO:0000256" key="1">
    <source>
        <dbReference type="SAM" id="MobiDB-lite"/>
    </source>
</evidence>
<reference evidence="2" key="1">
    <citation type="journal article" date="2023" name="Mol. Phylogenet. Evol.">
        <title>Genome-scale phylogeny and comparative genomics of the fungal order Sordariales.</title>
        <authorList>
            <person name="Hensen N."/>
            <person name="Bonometti L."/>
            <person name="Westerberg I."/>
            <person name="Brannstrom I.O."/>
            <person name="Guillou S."/>
            <person name="Cros-Aarteil S."/>
            <person name="Calhoun S."/>
            <person name="Haridas S."/>
            <person name="Kuo A."/>
            <person name="Mondo S."/>
            <person name="Pangilinan J."/>
            <person name="Riley R."/>
            <person name="LaButti K."/>
            <person name="Andreopoulos B."/>
            <person name="Lipzen A."/>
            <person name="Chen C."/>
            <person name="Yan M."/>
            <person name="Daum C."/>
            <person name="Ng V."/>
            <person name="Clum A."/>
            <person name="Steindorff A."/>
            <person name="Ohm R.A."/>
            <person name="Martin F."/>
            <person name="Silar P."/>
            <person name="Natvig D.O."/>
            <person name="Lalanne C."/>
            <person name="Gautier V."/>
            <person name="Ament-Velasquez S.L."/>
            <person name="Kruys A."/>
            <person name="Hutchinson M.I."/>
            <person name="Powell A.J."/>
            <person name="Barry K."/>
            <person name="Miller A.N."/>
            <person name="Grigoriev I.V."/>
            <person name="Debuchy R."/>
            <person name="Gladieux P."/>
            <person name="Hiltunen Thoren M."/>
            <person name="Johannesson H."/>
        </authorList>
    </citation>
    <scope>NUCLEOTIDE SEQUENCE</scope>
    <source>
        <strain evidence="2">CBS 314.62</strain>
    </source>
</reference>
<organism evidence="2 3">
    <name type="scientific">Podospora appendiculata</name>
    <dbReference type="NCBI Taxonomy" id="314037"/>
    <lineage>
        <taxon>Eukaryota</taxon>
        <taxon>Fungi</taxon>
        <taxon>Dikarya</taxon>
        <taxon>Ascomycota</taxon>
        <taxon>Pezizomycotina</taxon>
        <taxon>Sordariomycetes</taxon>
        <taxon>Sordariomycetidae</taxon>
        <taxon>Sordariales</taxon>
        <taxon>Podosporaceae</taxon>
        <taxon>Podospora</taxon>
    </lineage>
</organism>
<name>A0AAE1CBQ0_9PEZI</name>
<evidence type="ECO:0000313" key="3">
    <source>
        <dbReference type="Proteomes" id="UP001270362"/>
    </source>
</evidence>
<dbReference type="EMBL" id="JAULSO010000002">
    <property type="protein sequence ID" value="KAK3687661.1"/>
    <property type="molecule type" value="Genomic_DNA"/>
</dbReference>
<feature type="region of interest" description="Disordered" evidence="1">
    <location>
        <begin position="241"/>
        <end position="261"/>
    </location>
</feature>
<accession>A0AAE1CBQ0</accession>
<sequence>MSPSLPVPSKAALTALRGLVLGTSCTLALITEDRRRRINRALNVIENGDKIRSARNYRAGGTALVVALEEEALVENNIFPWSIPPEAPAKPPPSQVPPSEGVAEAQEQDLTRGKLIRFPPPDFSTKWRSADSQEAAKLYAFPRVSDIVALVHDACRDKELREVDIALHRMLQAYELKLAPKNSDKSWIEASSLLCRTCQDLGRIDGAANLLRQVIAAGPLEESDYFDHQPLSLIESLLAQDKKEPTDETDTDAPELAGSTKSPKETLDICVGLFLPVFPGKPTGPDHAVFYVGERLLDESFSLNRKQHVIALHKRCISVIDSDAHDFTLSFIVNLHKHGEYKHAVRIFLAVFTKMTACKDSVWEVVPNVVACVEKAHGFKSARVLKAFVMLFSGTHLLSTSWVIRLMSAHWKREKNLVELEALFNHLVASNLQEVVEHPDGVYRYMIEATLEAGKELQAESFLQEIMAQEPHLAEDPRLLGLFARHSAKLGDWEGVRKAFEAMKLKDPSASENRSKALIAVVKIYSMEHTVHQTETFLRSYTNELEIPLNVYIVTLMAKQYGLIRDVDAFIDWLEYCCGMGFKVDGNFGNAILFNCRFRWNFPFRDLRTLYRKLVALNPDFVDRHTERIMAHAALSNSKYGGKTAHGRVMSLRITPTLHPLRRKCLETFDVLLAMKEALIYYRPGLALSIYKRAVFDRMPYSGDALKLAVQAQLSLPDKYRMYRACALVRKQQDAGNDVTVAANYIMVMHLKELPITDDKRLLDSNMTKAIQQLEKWNLKVSDRLLHRAGIMCLQADDFMGAIRYAKEAARTQGEELGYNLDSFKILIRAYAELVDIEMIGALIQKGSSKQYITNTEARIALKFARERIRRNVTSEATDRERSIAIEMIEVGLARQRIARHDLQGQREVLETEVIRIMRKAALDAGCPPVDFAEIPYLGGKPKFKEKENRKEKGEDVFVELLKEEHSRKLLTPAAKPSF</sequence>
<proteinExistence type="predicted"/>
<gene>
    <name evidence="2" type="ORF">B0T22DRAFT_135869</name>
</gene>
<dbReference type="Proteomes" id="UP001270362">
    <property type="component" value="Unassembled WGS sequence"/>
</dbReference>
<reference evidence="2" key="2">
    <citation type="submission" date="2023-06" db="EMBL/GenBank/DDBJ databases">
        <authorList>
            <consortium name="Lawrence Berkeley National Laboratory"/>
            <person name="Haridas S."/>
            <person name="Hensen N."/>
            <person name="Bonometti L."/>
            <person name="Westerberg I."/>
            <person name="Brannstrom I.O."/>
            <person name="Guillou S."/>
            <person name="Cros-Aarteil S."/>
            <person name="Calhoun S."/>
            <person name="Kuo A."/>
            <person name="Mondo S."/>
            <person name="Pangilinan J."/>
            <person name="Riley R."/>
            <person name="Labutti K."/>
            <person name="Andreopoulos B."/>
            <person name="Lipzen A."/>
            <person name="Chen C."/>
            <person name="Yanf M."/>
            <person name="Daum C."/>
            <person name="Ng V."/>
            <person name="Clum A."/>
            <person name="Steindorff A."/>
            <person name="Ohm R."/>
            <person name="Martin F."/>
            <person name="Silar P."/>
            <person name="Natvig D."/>
            <person name="Lalanne C."/>
            <person name="Gautier V."/>
            <person name="Ament-Velasquez S.L."/>
            <person name="Kruys A."/>
            <person name="Hutchinson M.I."/>
            <person name="Powell A.J."/>
            <person name="Barry K."/>
            <person name="Miller A.N."/>
            <person name="Grigoriev I.V."/>
            <person name="Debuchy R."/>
            <person name="Gladieux P."/>
            <person name="Thoren M.H."/>
            <person name="Johannesson H."/>
        </authorList>
    </citation>
    <scope>NUCLEOTIDE SEQUENCE</scope>
    <source>
        <strain evidence="2">CBS 314.62</strain>
    </source>
</reference>